<dbReference type="AlphaFoldDB" id="K9GLI8"/>
<dbReference type="PROSITE" id="PS51257">
    <property type="entry name" value="PROKAR_LIPOPROTEIN"/>
    <property type="match status" value="1"/>
</dbReference>
<dbReference type="EMBL" id="ANHY01000022">
    <property type="protein sequence ID" value="EKV26875.1"/>
    <property type="molecule type" value="Genomic_DNA"/>
</dbReference>
<evidence type="ECO:0008006" key="5">
    <source>
        <dbReference type="Google" id="ProtNLM"/>
    </source>
</evidence>
<dbReference type="OrthoDB" id="8724542at2"/>
<organism evidence="3 4">
    <name type="scientific">Caenispirillum salinarum AK4</name>
    <dbReference type="NCBI Taxonomy" id="1238182"/>
    <lineage>
        <taxon>Bacteria</taxon>
        <taxon>Pseudomonadati</taxon>
        <taxon>Pseudomonadota</taxon>
        <taxon>Alphaproteobacteria</taxon>
        <taxon>Rhodospirillales</taxon>
        <taxon>Novispirillaceae</taxon>
        <taxon>Caenispirillum</taxon>
    </lineage>
</organism>
<evidence type="ECO:0000313" key="4">
    <source>
        <dbReference type="Proteomes" id="UP000009881"/>
    </source>
</evidence>
<feature type="signal peptide" evidence="2">
    <location>
        <begin position="1"/>
        <end position="24"/>
    </location>
</feature>
<keyword evidence="4" id="KW-1185">Reference proteome</keyword>
<dbReference type="Proteomes" id="UP000009881">
    <property type="component" value="Unassembled WGS sequence"/>
</dbReference>
<evidence type="ECO:0000256" key="1">
    <source>
        <dbReference type="SAM" id="MobiDB-lite"/>
    </source>
</evidence>
<comment type="caution">
    <text evidence="3">The sequence shown here is derived from an EMBL/GenBank/DDBJ whole genome shotgun (WGS) entry which is preliminary data.</text>
</comment>
<dbReference type="InterPro" id="IPR021719">
    <property type="entry name" value="Prot_inh_I78"/>
</dbReference>
<feature type="region of interest" description="Disordered" evidence="1">
    <location>
        <begin position="26"/>
        <end position="45"/>
    </location>
</feature>
<feature type="chain" id="PRO_5003931198" description="Peptidase inhibitor I78 family protein" evidence="2">
    <location>
        <begin position="25"/>
        <end position="115"/>
    </location>
</feature>
<dbReference type="PATRIC" id="fig|1238182.3.peg.4053"/>
<proteinExistence type="predicted"/>
<gene>
    <name evidence="3" type="ORF">C882_2099</name>
</gene>
<dbReference type="STRING" id="1238182.C882_2099"/>
<dbReference type="Gene3D" id="3.30.10.10">
    <property type="entry name" value="Trypsin Inhibitor V, subunit A"/>
    <property type="match status" value="1"/>
</dbReference>
<name>K9GLI8_9PROT</name>
<dbReference type="Pfam" id="PF11720">
    <property type="entry name" value="Inhibitor_I78"/>
    <property type="match status" value="1"/>
</dbReference>
<protein>
    <recommendedName>
        <fullName evidence="5">Peptidase inhibitor I78 family protein</fullName>
    </recommendedName>
</protein>
<dbReference type="eggNOG" id="ENOG5031AP9">
    <property type="taxonomic scope" value="Bacteria"/>
</dbReference>
<dbReference type="RefSeq" id="WP_009542494.1">
    <property type="nucleotide sequence ID" value="NZ_ANHY01000022.1"/>
</dbReference>
<evidence type="ECO:0000313" key="3">
    <source>
        <dbReference type="EMBL" id="EKV26875.1"/>
    </source>
</evidence>
<evidence type="ECO:0000256" key="2">
    <source>
        <dbReference type="SAM" id="SignalP"/>
    </source>
</evidence>
<sequence>MLFRRRLPATATAAAAVLALAACAAGPQEPEPPLERPAKQVSAEELASCNASDLADALGKRLVRGEAGPEAVSVDALPDPHRVVMPGMAVTMDFRPDRLTITTTRDGIITKLTCG</sequence>
<accession>K9GLI8</accession>
<keyword evidence="2" id="KW-0732">Signal</keyword>
<reference evidence="3 4" key="1">
    <citation type="journal article" date="2013" name="Genome Announc.">
        <title>Draft Genome Sequence of an Alphaproteobacterium, Caenispirillum salinarum AK4(T), Isolated from a Solar Saltern.</title>
        <authorList>
            <person name="Khatri I."/>
            <person name="Singh A."/>
            <person name="Korpole S."/>
            <person name="Pinnaka A.K."/>
            <person name="Subramanian S."/>
        </authorList>
    </citation>
    <scope>NUCLEOTIDE SEQUENCE [LARGE SCALE GENOMIC DNA]</scope>
    <source>
        <strain evidence="3 4">AK4</strain>
    </source>
</reference>